<evidence type="ECO:0000313" key="1">
    <source>
        <dbReference type="EMBL" id="KDR61119.1"/>
    </source>
</evidence>
<proteinExistence type="predicted"/>
<comment type="caution">
    <text evidence="1">The sequence shown here is derived from an EMBL/GenBank/DDBJ whole genome shotgun (WGS) entry which is preliminary data.</text>
</comment>
<evidence type="ECO:0000313" key="2">
    <source>
        <dbReference type="Proteomes" id="UP000027443"/>
    </source>
</evidence>
<dbReference type="EMBL" id="JHDU01000033">
    <property type="protein sequence ID" value="KDR61119.1"/>
    <property type="molecule type" value="Genomic_DNA"/>
</dbReference>
<sequence>MSPLYADYDLDLWMEVPVEWAALPWKGPKQWARQMAEAWWGESEVPPARKEVKELANVLRMCAERFPASYPGFDLYLHLPDPRLMPLPAWVGWLASEGERDETLRAYVTTEDPDLLEEPLVEEFVSPALGAGLRSLRYTRMKGEQTIIAGVRYAFRDASRGVDVLVMVSAPDPRRVLAALPDLDSFAAGVSWERKPVEGE</sequence>
<keyword evidence="2" id="KW-1185">Reference proteome</keyword>
<dbReference type="Proteomes" id="UP000027443">
    <property type="component" value="Unassembled WGS sequence"/>
</dbReference>
<gene>
    <name evidence="1" type="ORF">DC60_28450</name>
</gene>
<organism evidence="1 2">
    <name type="scientific">Streptomyces wadayamensis</name>
    <dbReference type="NCBI Taxonomy" id="141454"/>
    <lineage>
        <taxon>Bacteria</taxon>
        <taxon>Bacillati</taxon>
        <taxon>Actinomycetota</taxon>
        <taxon>Actinomycetes</taxon>
        <taxon>Kitasatosporales</taxon>
        <taxon>Streptomycetaceae</taxon>
        <taxon>Streptomyces</taxon>
    </lineage>
</organism>
<reference evidence="1 2" key="1">
    <citation type="submission" date="2014-03" db="EMBL/GenBank/DDBJ databases">
        <title>Genome Sequence of Streptomyces wadayamensis A23 strain, an endophytic actinobacteria from Citrus reticulata.</title>
        <authorList>
            <person name="de Oliveira L.G."/>
            <person name="Tormet G.D."/>
            <person name="Marcon J."/>
            <person name="Samborsky M."/>
            <person name="Araujo W.L."/>
            <person name="de Azevedo J.L."/>
        </authorList>
    </citation>
    <scope>NUCLEOTIDE SEQUENCE [LARGE SCALE GENOMIC DNA]</scope>
    <source>
        <strain evidence="1 2">A23</strain>
    </source>
</reference>
<name>A0ABR4S686_9ACTN</name>
<protein>
    <submittedName>
        <fullName evidence="1">Uncharacterized protein</fullName>
    </submittedName>
</protein>
<dbReference type="RefSeq" id="WP_129804798.1">
    <property type="nucleotide sequence ID" value="NZ_JHDU01000033.1"/>
</dbReference>
<accession>A0ABR4S686</accession>